<name>A0ABP3J9M1_9ACTN</name>
<reference evidence="3" key="1">
    <citation type="journal article" date="2019" name="Int. J. Syst. Evol. Microbiol.">
        <title>The Global Catalogue of Microorganisms (GCM) 10K type strain sequencing project: providing services to taxonomists for standard genome sequencing and annotation.</title>
        <authorList>
            <consortium name="The Broad Institute Genomics Platform"/>
            <consortium name="The Broad Institute Genome Sequencing Center for Infectious Disease"/>
            <person name="Wu L."/>
            <person name="Ma J."/>
        </authorList>
    </citation>
    <scope>NUCLEOTIDE SEQUENCE [LARGE SCALE GENOMIC DNA]</scope>
    <source>
        <strain evidence="3">JCM 10649</strain>
    </source>
</reference>
<feature type="region of interest" description="Disordered" evidence="1">
    <location>
        <begin position="1"/>
        <end position="20"/>
    </location>
</feature>
<evidence type="ECO:0000313" key="3">
    <source>
        <dbReference type="Proteomes" id="UP001499895"/>
    </source>
</evidence>
<dbReference type="EMBL" id="BAAAHB010000002">
    <property type="protein sequence ID" value="GAA0445176.1"/>
    <property type="molecule type" value="Genomic_DNA"/>
</dbReference>
<accession>A0ABP3J9M1</accession>
<keyword evidence="3" id="KW-1185">Reference proteome</keyword>
<feature type="compositionally biased region" description="Acidic residues" evidence="1">
    <location>
        <begin position="1"/>
        <end position="10"/>
    </location>
</feature>
<comment type="caution">
    <text evidence="2">The sequence shown here is derived from an EMBL/GenBank/DDBJ whole genome shotgun (WGS) entry which is preliminary data.</text>
</comment>
<dbReference type="Proteomes" id="UP001499895">
    <property type="component" value="Unassembled WGS sequence"/>
</dbReference>
<sequence length="122" mass="12350">MAGDDGEGDGESALTAPGTRAIRVAATTTVAERRASGSTGMDFLPFLRVMDRRRTVRLTTALSAACSGARRAATGTVGPHRFVHGHSARAGAFRLRRAFGGARRAGQAAEGGRVSGAGGGAP</sequence>
<evidence type="ECO:0000256" key="1">
    <source>
        <dbReference type="SAM" id="MobiDB-lite"/>
    </source>
</evidence>
<organism evidence="2 3">
    <name type="scientific">Streptomyces stramineus</name>
    <dbReference type="NCBI Taxonomy" id="173861"/>
    <lineage>
        <taxon>Bacteria</taxon>
        <taxon>Bacillati</taxon>
        <taxon>Actinomycetota</taxon>
        <taxon>Actinomycetes</taxon>
        <taxon>Kitasatosporales</taxon>
        <taxon>Streptomycetaceae</taxon>
        <taxon>Streptomyces</taxon>
    </lineage>
</organism>
<evidence type="ECO:0000313" key="2">
    <source>
        <dbReference type="EMBL" id="GAA0445176.1"/>
    </source>
</evidence>
<proteinExistence type="predicted"/>
<protein>
    <submittedName>
        <fullName evidence="2">Uncharacterized protein</fullName>
    </submittedName>
</protein>
<gene>
    <name evidence="2" type="ORF">GCM10009544_04940</name>
</gene>